<evidence type="ECO:0000313" key="15">
    <source>
        <dbReference type="EMBL" id="KAF4082497.1"/>
    </source>
</evidence>
<keyword evidence="9" id="KW-0804">Transcription</keyword>
<evidence type="ECO:0000259" key="13">
    <source>
        <dbReference type="Pfam" id="PF20644"/>
    </source>
</evidence>
<dbReference type="Pfam" id="PF11781">
    <property type="entry name" value="Zn_ribbon_RRN7"/>
    <property type="match status" value="1"/>
</dbReference>
<comment type="caution">
    <text evidence="15">The sequence shown here is derived from an EMBL/GenBank/DDBJ whole genome shotgun (WGS) entry which is preliminary data.</text>
</comment>
<evidence type="ECO:0000259" key="12">
    <source>
        <dbReference type="Pfam" id="PF11781"/>
    </source>
</evidence>
<evidence type="ECO:0000256" key="2">
    <source>
        <dbReference type="ARBA" id="ARBA00006899"/>
    </source>
</evidence>
<proteinExistence type="inferred from homology"/>
<dbReference type="EMBL" id="JAAGNN010000012">
    <property type="protein sequence ID" value="KAF4082497.1"/>
    <property type="molecule type" value="Genomic_DNA"/>
</dbReference>
<dbReference type="InterPro" id="IPR048538">
    <property type="entry name" value="Rrn7_cyclin_C"/>
</dbReference>
<dbReference type="GO" id="GO:0042790">
    <property type="term" value="P:nucleolar large rRNA transcription by RNA polymerase I"/>
    <property type="evidence" value="ECO:0007669"/>
    <property type="project" value="TreeGrafter"/>
</dbReference>
<keyword evidence="5" id="KW-0863">Zinc-finger</keyword>
<evidence type="ECO:0000256" key="4">
    <source>
        <dbReference type="ARBA" id="ARBA00022723"/>
    </source>
</evidence>
<keyword evidence="16" id="KW-1185">Reference proteome</keyword>
<dbReference type="Proteomes" id="UP000593565">
    <property type="component" value="Unassembled WGS sequence"/>
</dbReference>
<dbReference type="Pfam" id="PF20644">
    <property type="entry name" value="Rrn7_cyclin_N"/>
    <property type="match status" value="1"/>
</dbReference>
<evidence type="ECO:0000256" key="7">
    <source>
        <dbReference type="ARBA" id="ARBA00023015"/>
    </source>
</evidence>
<dbReference type="Pfam" id="PF20645">
    <property type="entry name" value="Rrn7_cyclin_C"/>
    <property type="match status" value="1"/>
</dbReference>
<dbReference type="AlphaFoldDB" id="A0A7J6AK73"/>
<protein>
    <recommendedName>
        <fullName evidence="3">TATA box-binding protein-associated factor RNA polymerase I subunit B</fullName>
    </recommendedName>
    <alternativeName>
        <fullName evidence="11">TATA box-binding protein-associated factor 1B</fullName>
    </alternativeName>
</protein>
<keyword evidence="10" id="KW-0539">Nucleus</keyword>
<reference evidence="15 16" key="1">
    <citation type="submission" date="2020-02" db="EMBL/GenBank/DDBJ databases">
        <title>A chromosome-scale genome assembly of the black bullhead catfish (Ameiurus melas).</title>
        <authorList>
            <person name="Wen M."/>
            <person name="Zham M."/>
            <person name="Cabau C."/>
            <person name="Klopp C."/>
            <person name="Donnadieu C."/>
            <person name="Roques C."/>
            <person name="Bouchez O."/>
            <person name="Lampietro C."/>
            <person name="Jouanno E."/>
            <person name="Herpin A."/>
            <person name="Louis A."/>
            <person name="Berthelot C."/>
            <person name="Parey E."/>
            <person name="Roest-Crollius H."/>
            <person name="Braasch I."/>
            <person name="Postlethwait J."/>
            <person name="Robinson-Rechavi M."/>
            <person name="Echchiki A."/>
            <person name="Begum T."/>
            <person name="Montfort J."/>
            <person name="Schartl M."/>
            <person name="Bobe J."/>
            <person name="Guiguen Y."/>
        </authorList>
    </citation>
    <scope>NUCLEOTIDE SEQUENCE [LARGE SCALE GENOMIC DNA]</scope>
    <source>
        <strain evidence="15">M_S1</strain>
        <tissue evidence="15">Blood</tissue>
    </source>
</reference>
<evidence type="ECO:0000256" key="10">
    <source>
        <dbReference type="ARBA" id="ARBA00023242"/>
    </source>
</evidence>
<dbReference type="InterPro" id="IPR021752">
    <property type="entry name" value="TF_Rrn7_Zf"/>
</dbReference>
<feature type="domain" description="Rrn7/TAF1B C-terminal cyclin" evidence="14">
    <location>
        <begin position="257"/>
        <end position="455"/>
    </location>
</feature>
<evidence type="ECO:0000256" key="11">
    <source>
        <dbReference type="ARBA" id="ARBA00032500"/>
    </source>
</evidence>
<keyword evidence="6" id="KW-0862">Zinc</keyword>
<dbReference type="GO" id="GO:0008270">
    <property type="term" value="F:zinc ion binding"/>
    <property type="evidence" value="ECO:0007669"/>
    <property type="project" value="UniProtKB-KW"/>
</dbReference>
<dbReference type="PANTHER" id="PTHR31576">
    <property type="entry name" value="TATA BOX-BINDING PROTEIN-ASSOCIATED FACTOR RNA POLYMERASE I SUBUNIT B"/>
    <property type="match status" value="1"/>
</dbReference>
<evidence type="ECO:0000256" key="3">
    <source>
        <dbReference type="ARBA" id="ARBA00018994"/>
    </source>
</evidence>
<sequence>MDEEITDGYSEPCGLCGSVCWGVTNGGQFFCKNCHNVIERMKEVEDMSRFIFKSRISSLSSSKRKRNVKEGAREWMICEGFQLILKLQAEALVDLGVCPQLKTDVLWIFWKRYMQKTRQAYTRNPVNILRGSVDETSDGEGESSVAFSEASCYSETGPMMGASSVSGYTSDGRSSVFSGSMDAECYFGQKDGKNLMTMPRTLAFCYLALLWVRESITLADLLRLVSKGHIPYVNAHALFPEDMRFFGKDAMIFRVESIPSYSNVHRDAVSLAALMDLPAFPPVTPDCLLHPALLSLRYLMDANLPDKLHALVCEVIQKTSMGTDSFLTFDPTERKPRLPCYDLQAAALIVVCMKLLFRLNDNVEWKLAKKSDEKVNGMGHGKGKTSTKRGGKMFILRKWFMTVQPALERARKKEKQAMAMQQWKSEKPIIASLKHKTIVLKRRRVVEQLQSSFKALSGSAPEQQASTPSTFLFFWGDEDGADGPSLHHKCLDYLMMNKKTVWHFLNQKYWHTDLRSCYKRLCGDHFGELEPTLPRMYVWLLGLFSFMLGVEDAKLHGAVVQNSVRRNFCKLTLPSLLKLFAAEEERWEKSSNRFIPGPGKSKHANKM</sequence>
<evidence type="ECO:0000313" key="16">
    <source>
        <dbReference type="Proteomes" id="UP000593565"/>
    </source>
</evidence>
<organism evidence="15 16">
    <name type="scientific">Ameiurus melas</name>
    <name type="common">Black bullhead</name>
    <name type="synonym">Silurus melas</name>
    <dbReference type="NCBI Taxonomy" id="219545"/>
    <lineage>
        <taxon>Eukaryota</taxon>
        <taxon>Metazoa</taxon>
        <taxon>Chordata</taxon>
        <taxon>Craniata</taxon>
        <taxon>Vertebrata</taxon>
        <taxon>Euteleostomi</taxon>
        <taxon>Actinopterygii</taxon>
        <taxon>Neopterygii</taxon>
        <taxon>Teleostei</taxon>
        <taxon>Ostariophysi</taxon>
        <taxon>Siluriformes</taxon>
        <taxon>Ictaluridae</taxon>
        <taxon>Ameiurus</taxon>
    </lineage>
</organism>
<dbReference type="PANTHER" id="PTHR31576:SF2">
    <property type="entry name" value="TATA BOX-BINDING PROTEIN-ASSOCIATED FACTOR RNA POLYMERASE I SUBUNIT B"/>
    <property type="match status" value="1"/>
</dbReference>
<comment type="similarity">
    <text evidence="2">Belongs to the RRN7/TAF1B family.</text>
</comment>
<evidence type="ECO:0000256" key="9">
    <source>
        <dbReference type="ARBA" id="ARBA00023163"/>
    </source>
</evidence>
<feature type="domain" description="Rrn7/TAF1B N-terminal cyclin" evidence="13">
    <location>
        <begin position="81"/>
        <end position="240"/>
    </location>
</feature>
<gene>
    <name evidence="15" type="ORF">AMELA_G00151880</name>
</gene>
<feature type="domain" description="RRN7-type" evidence="12">
    <location>
        <begin position="8"/>
        <end position="39"/>
    </location>
</feature>
<accession>A0A7J6AK73</accession>
<evidence type="ECO:0000256" key="6">
    <source>
        <dbReference type="ARBA" id="ARBA00022833"/>
    </source>
</evidence>
<keyword evidence="8" id="KW-0238">DNA-binding</keyword>
<keyword evidence="4" id="KW-0479">Metal-binding</keyword>
<dbReference type="InterPro" id="IPR033599">
    <property type="entry name" value="TAF1B/Rrn7"/>
</dbReference>
<evidence type="ECO:0000256" key="5">
    <source>
        <dbReference type="ARBA" id="ARBA00022771"/>
    </source>
</evidence>
<name>A0A7J6AK73_AMEME</name>
<evidence type="ECO:0000256" key="1">
    <source>
        <dbReference type="ARBA" id="ARBA00004604"/>
    </source>
</evidence>
<dbReference type="GO" id="GO:0070860">
    <property type="term" value="C:RNA polymerase I core factor complex"/>
    <property type="evidence" value="ECO:0007669"/>
    <property type="project" value="InterPro"/>
</dbReference>
<dbReference type="InterPro" id="IPR048540">
    <property type="entry name" value="Rrn7_cyclin_N"/>
</dbReference>
<evidence type="ECO:0000256" key="8">
    <source>
        <dbReference type="ARBA" id="ARBA00023125"/>
    </source>
</evidence>
<evidence type="ECO:0000259" key="14">
    <source>
        <dbReference type="Pfam" id="PF20645"/>
    </source>
</evidence>
<dbReference type="GO" id="GO:0005668">
    <property type="term" value="C:RNA polymerase transcription factor SL1 complex"/>
    <property type="evidence" value="ECO:0007669"/>
    <property type="project" value="TreeGrafter"/>
</dbReference>
<keyword evidence="7" id="KW-0805">Transcription regulation</keyword>
<dbReference type="GO" id="GO:0001164">
    <property type="term" value="F:RNA polymerase I core promoter sequence-specific DNA binding"/>
    <property type="evidence" value="ECO:0007669"/>
    <property type="project" value="InterPro"/>
</dbReference>
<comment type="subcellular location">
    <subcellularLocation>
        <location evidence="1">Nucleus</location>
        <location evidence="1">Nucleolus</location>
    </subcellularLocation>
</comment>